<reference evidence="1" key="1">
    <citation type="journal article" date="2021" name="Environ. Microbiol.">
        <title>Gene family expansions and transcriptome signatures uncover fungal adaptations to wood decay.</title>
        <authorList>
            <person name="Hage H."/>
            <person name="Miyauchi S."/>
            <person name="Viragh M."/>
            <person name="Drula E."/>
            <person name="Min B."/>
            <person name="Chaduli D."/>
            <person name="Navarro D."/>
            <person name="Favel A."/>
            <person name="Norest M."/>
            <person name="Lesage-Meessen L."/>
            <person name="Balint B."/>
            <person name="Merenyi Z."/>
            <person name="de Eugenio L."/>
            <person name="Morin E."/>
            <person name="Martinez A.T."/>
            <person name="Baldrian P."/>
            <person name="Stursova M."/>
            <person name="Martinez M.J."/>
            <person name="Novotny C."/>
            <person name="Magnuson J.K."/>
            <person name="Spatafora J.W."/>
            <person name="Maurice S."/>
            <person name="Pangilinan J."/>
            <person name="Andreopoulos W."/>
            <person name="LaButti K."/>
            <person name="Hundley H."/>
            <person name="Na H."/>
            <person name="Kuo A."/>
            <person name="Barry K."/>
            <person name="Lipzen A."/>
            <person name="Henrissat B."/>
            <person name="Riley R."/>
            <person name="Ahrendt S."/>
            <person name="Nagy L.G."/>
            <person name="Grigoriev I.V."/>
            <person name="Martin F."/>
            <person name="Rosso M.N."/>
        </authorList>
    </citation>
    <scope>NUCLEOTIDE SEQUENCE</scope>
    <source>
        <strain evidence="1">CBS 384.51</strain>
    </source>
</reference>
<accession>A0ACB8TSP7</accession>
<keyword evidence="2" id="KW-1185">Reference proteome</keyword>
<gene>
    <name evidence="1" type="ORF">BDY19DRAFT_997247</name>
</gene>
<organism evidence="1 2">
    <name type="scientific">Irpex rosettiformis</name>
    <dbReference type="NCBI Taxonomy" id="378272"/>
    <lineage>
        <taxon>Eukaryota</taxon>
        <taxon>Fungi</taxon>
        <taxon>Dikarya</taxon>
        <taxon>Basidiomycota</taxon>
        <taxon>Agaricomycotina</taxon>
        <taxon>Agaricomycetes</taxon>
        <taxon>Polyporales</taxon>
        <taxon>Irpicaceae</taxon>
        <taxon>Irpex</taxon>
    </lineage>
</organism>
<protein>
    <submittedName>
        <fullName evidence="1">Uncharacterized protein</fullName>
    </submittedName>
</protein>
<comment type="caution">
    <text evidence="1">The sequence shown here is derived from an EMBL/GenBank/DDBJ whole genome shotgun (WGS) entry which is preliminary data.</text>
</comment>
<proteinExistence type="predicted"/>
<evidence type="ECO:0000313" key="2">
    <source>
        <dbReference type="Proteomes" id="UP001055072"/>
    </source>
</evidence>
<sequence length="137" mass="15569">MSLKLEEYFFTQAKLTLAQFAIKLEAYCLTGMGDVAKNYHKEILHLRSQCATLIGEKFSAIVAPYTPRLIYQGFHSVITLKYGVIVEGWSLPVFHPPGDLGSCVELETLFHTWNMGVAKFVKLTSKQLQEGIKQWRD</sequence>
<evidence type="ECO:0000313" key="1">
    <source>
        <dbReference type="EMBL" id="KAI0085006.1"/>
    </source>
</evidence>
<dbReference type="EMBL" id="MU274936">
    <property type="protein sequence ID" value="KAI0085006.1"/>
    <property type="molecule type" value="Genomic_DNA"/>
</dbReference>
<name>A0ACB8TSP7_9APHY</name>
<dbReference type="Proteomes" id="UP001055072">
    <property type="component" value="Unassembled WGS sequence"/>
</dbReference>